<dbReference type="AlphaFoldDB" id="B9L749"/>
<dbReference type="STRING" id="598659.NAMH_0015"/>
<keyword evidence="2" id="KW-1185">Reference proteome</keyword>
<evidence type="ECO:0000313" key="2">
    <source>
        <dbReference type="Proteomes" id="UP000000448"/>
    </source>
</evidence>
<accession>B9L749</accession>
<dbReference type="Proteomes" id="UP000000448">
    <property type="component" value="Chromosome"/>
</dbReference>
<name>B9L749_NAUPA</name>
<evidence type="ECO:0000313" key="1">
    <source>
        <dbReference type="EMBL" id="ACM92088.1"/>
    </source>
</evidence>
<dbReference type="EMBL" id="CP001279">
    <property type="protein sequence ID" value="ACM92088.1"/>
    <property type="molecule type" value="Genomic_DNA"/>
</dbReference>
<dbReference type="HOGENOM" id="CLU_2168247_0_0_7"/>
<protein>
    <submittedName>
        <fullName evidence="1">Uncharacterized protein</fullName>
    </submittedName>
</protein>
<reference evidence="1 2" key="1">
    <citation type="journal article" date="2009" name="PLoS Genet.">
        <title>Adaptations to submarine hydrothermal environments exemplified by the genome of Nautilia profundicola.</title>
        <authorList>
            <person name="Campbell B.J."/>
            <person name="Smith J.L."/>
            <person name="Hanson T.E."/>
            <person name="Klotz M.G."/>
            <person name="Stein L.Y."/>
            <person name="Lee C.K."/>
            <person name="Wu D."/>
            <person name="Robinson J.M."/>
            <person name="Khouri H.M."/>
            <person name="Eisen J.A."/>
            <person name="Cary S.C."/>
        </authorList>
    </citation>
    <scope>NUCLEOTIDE SEQUENCE [LARGE SCALE GENOMIC DNA]</scope>
    <source>
        <strain evidence="2">ATCC BAA-1463 / DSM 18972 / AmH</strain>
    </source>
</reference>
<dbReference type="KEGG" id="nam:NAMH_0015"/>
<organism evidence="1 2">
    <name type="scientific">Nautilia profundicola (strain ATCC BAA-1463 / DSM 18972 / AmH)</name>
    <dbReference type="NCBI Taxonomy" id="598659"/>
    <lineage>
        <taxon>Bacteria</taxon>
        <taxon>Pseudomonadati</taxon>
        <taxon>Campylobacterota</taxon>
        <taxon>Epsilonproteobacteria</taxon>
        <taxon>Nautiliales</taxon>
        <taxon>Nautiliaceae</taxon>
        <taxon>Nautilia</taxon>
    </lineage>
</organism>
<proteinExistence type="predicted"/>
<sequence length="110" mass="13168">MTSLRDMLKPNGYIILYKNGDIISNKKIRFYCKTPVVYQFLNDNFFKKKFDENIIFEYKVVNGIGESFILQCNKMFYVFKPFYIKKFSSFESAKEDFTNVRYKPSNGIMK</sequence>
<gene>
    <name evidence="1" type="ordered locus">NAMH_0015</name>
</gene>